<dbReference type="EMBL" id="LJCR01000308">
    <property type="protein sequence ID" value="KPV53227.1"/>
    <property type="molecule type" value="Genomic_DNA"/>
</dbReference>
<proteinExistence type="predicted"/>
<dbReference type="Gene3D" id="3.40.50.720">
    <property type="entry name" value="NAD(P)-binding Rossmann-like Domain"/>
    <property type="match status" value="1"/>
</dbReference>
<dbReference type="InterPro" id="IPR050463">
    <property type="entry name" value="Gfo/Idh/MocA_oxidrdct_glycsds"/>
</dbReference>
<dbReference type="GO" id="GO:0016491">
    <property type="term" value="F:oxidoreductase activity"/>
    <property type="evidence" value="ECO:0007669"/>
    <property type="project" value="UniProtKB-KW"/>
</dbReference>
<comment type="caution">
    <text evidence="3">The sequence shown here is derived from an EMBL/GenBank/DDBJ whole genome shotgun (WGS) entry which is preliminary data.</text>
</comment>
<evidence type="ECO:0000256" key="1">
    <source>
        <dbReference type="ARBA" id="ARBA00023002"/>
    </source>
</evidence>
<dbReference type="PANTHER" id="PTHR43818:SF11">
    <property type="entry name" value="BCDNA.GH03377"/>
    <property type="match status" value="1"/>
</dbReference>
<dbReference type="InterPro" id="IPR000683">
    <property type="entry name" value="Gfo/Idh/MocA-like_OxRdtase_N"/>
</dbReference>
<protein>
    <recommendedName>
        <fullName evidence="2">Gfo/Idh/MocA-like oxidoreductase N-terminal domain-containing protein</fullName>
    </recommendedName>
</protein>
<dbReference type="Proteomes" id="UP000050509">
    <property type="component" value="Unassembled WGS sequence"/>
</dbReference>
<reference evidence="3 4" key="1">
    <citation type="submission" date="2015-09" db="EMBL/GenBank/DDBJ databases">
        <title>Draft genome sequence of Kouleothrix aurantiaca JCM 19913.</title>
        <authorList>
            <person name="Hemp J."/>
        </authorList>
    </citation>
    <scope>NUCLEOTIDE SEQUENCE [LARGE SCALE GENOMIC DNA]</scope>
    <source>
        <strain evidence="3 4">COM-B</strain>
    </source>
</reference>
<accession>A0A0P9D5Y7</accession>
<dbReference type="AlphaFoldDB" id="A0A0P9D5Y7"/>
<sequence length="130" mass="13811">MQEIRVGVIGAGGNTVARHIPNLQAIEGVTIAAVCNRSRASSERVAGRFGIAQVYERWQELAAAPDLDAVVIGTWPYMHAPATLAALAAGKHVLCEKPLAANARHAKQMAQAASETGRVLAAAFHYRYPP</sequence>
<dbReference type="Pfam" id="PF01408">
    <property type="entry name" value="GFO_IDH_MocA"/>
    <property type="match status" value="1"/>
</dbReference>
<feature type="non-terminal residue" evidence="3">
    <location>
        <position position="130"/>
    </location>
</feature>
<keyword evidence="1" id="KW-0560">Oxidoreductase</keyword>
<evidence type="ECO:0000259" key="2">
    <source>
        <dbReference type="Pfam" id="PF01408"/>
    </source>
</evidence>
<dbReference type="GO" id="GO:0000166">
    <property type="term" value="F:nucleotide binding"/>
    <property type="evidence" value="ECO:0007669"/>
    <property type="project" value="InterPro"/>
</dbReference>
<keyword evidence="4" id="KW-1185">Reference proteome</keyword>
<gene>
    <name evidence="3" type="ORF">SE17_10850</name>
</gene>
<name>A0A0P9D5Y7_9CHLR</name>
<dbReference type="SUPFAM" id="SSF51735">
    <property type="entry name" value="NAD(P)-binding Rossmann-fold domains"/>
    <property type="match status" value="1"/>
</dbReference>
<evidence type="ECO:0000313" key="3">
    <source>
        <dbReference type="EMBL" id="KPV53227.1"/>
    </source>
</evidence>
<evidence type="ECO:0000313" key="4">
    <source>
        <dbReference type="Proteomes" id="UP000050509"/>
    </source>
</evidence>
<organism evidence="3 4">
    <name type="scientific">Kouleothrix aurantiaca</name>
    <dbReference type="NCBI Taxonomy" id="186479"/>
    <lineage>
        <taxon>Bacteria</taxon>
        <taxon>Bacillati</taxon>
        <taxon>Chloroflexota</taxon>
        <taxon>Chloroflexia</taxon>
        <taxon>Chloroflexales</taxon>
        <taxon>Roseiflexineae</taxon>
        <taxon>Roseiflexaceae</taxon>
        <taxon>Kouleothrix</taxon>
    </lineage>
</organism>
<feature type="domain" description="Gfo/Idh/MocA-like oxidoreductase N-terminal" evidence="2">
    <location>
        <begin position="4"/>
        <end position="123"/>
    </location>
</feature>
<dbReference type="PANTHER" id="PTHR43818">
    <property type="entry name" value="BCDNA.GH03377"/>
    <property type="match status" value="1"/>
</dbReference>
<dbReference type="InterPro" id="IPR036291">
    <property type="entry name" value="NAD(P)-bd_dom_sf"/>
</dbReference>